<evidence type="ECO:0000256" key="5">
    <source>
        <dbReference type="ARBA" id="ARBA00022946"/>
    </source>
</evidence>
<evidence type="ECO:0000313" key="11">
    <source>
        <dbReference type="Proteomes" id="UP000095594"/>
    </source>
</evidence>
<keyword evidence="4" id="KW-0276">Fatty acid metabolism</keyword>
<dbReference type="InterPro" id="IPR002864">
    <property type="entry name" value="Acyl-ACP_thioesterase_NHD"/>
</dbReference>
<keyword evidence="2" id="KW-0444">Lipid biosynthesis</keyword>
<name>A0A174HZJ4_9CLOT</name>
<dbReference type="InterPro" id="IPR045023">
    <property type="entry name" value="FATA/B"/>
</dbReference>
<protein>
    <submittedName>
        <fullName evidence="10">Acyl-ACP thioesterase</fullName>
    </submittedName>
</protein>
<dbReference type="Gene3D" id="3.10.129.10">
    <property type="entry name" value="Hotdog Thioesterase"/>
    <property type="match status" value="1"/>
</dbReference>
<dbReference type="AlphaFoldDB" id="A0A174HZJ4"/>
<comment type="similarity">
    <text evidence="1">Belongs to the acyl-ACP thioesterase family.</text>
</comment>
<dbReference type="SUPFAM" id="SSF54637">
    <property type="entry name" value="Thioesterase/thiol ester dehydrase-isomerase"/>
    <property type="match status" value="2"/>
</dbReference>
<evidence type="ECO:0000256" key="7">
    <source>
        <dbReference type="ARBA" id="ARBA00023160"/>
    </source>
</evidence>
<keyword evidence="5" id="KW-0809">Transit peptide</keyword>
<dbReference type="PANTHER" id="PTHR31727:SF6">
    <property type="entry name" value="OLEOYL-ACYL CARRIER PROTEIN THIOESTERASE 1, CHLOROPLASTIC"/>
    <property type="match status" value="1"/>
</dbReference>
<accession>A0A174HZJ4</accession>
<proteinExistence type="inferred from homology"/>
<feature type="domain" description="Acyl-ACP thioesterase-like C-terminal" evidence="9">
    <location>
        <begin position="149"/>
        <end position="247"/>
    </location>
</feature>
<sequence>MGKRFEREYEIHYYDVDVKLQCKIESIVNYFTDIGTKQSEKLGVGIDYMTERNLAWVFCKYDVKINRYPKYGEKIRVATNALGFKKFYASRLYEIFDEEGNKIVEAVGIFLLIDINKRRAVRIPVEQYEFYGVSEEEECNINVSKLEKLKEEMYSKEFKVRYTDIDSNTHVNNVKYIEWALESIPVEILYKNNLVELSVVFEKECSYGDEIKSICEIKENDDQYIILHKIENAEGKELTTLISKWDK</sequence>
<dbReference type="Proteomes" id="UP000095594">
    <property type="component" value="Unassembled WGS sequence"/>
</dbReference>
<evidence type="ECO:0000256" key="6">
    <source>
        <dbReference type="ARBA" id="ARBA00023098"/>
    </source>
</evidence>
<keyword evidence="7" id="KW-0275">Fatty acid biosynthesis</keyword>
<dbReference type="InterPro" id="IPR029069">
    <property type="entry name" value="HotDog_dom_sf"/>
</dbReference>
<evidence type="ECO:0000256" key="3">
    <source>
        <dbReference type="ARBA" id="ARBA00022801"/>
    </source>
</evidence>
<dbReference type="GO" id="GO:0016297">
    <property type="term" value="F:fatty acyl-[ACP] hydrolase activity"/>
    <property type="evidence" value="ECO:0007669"/>
    <property type="project" value="InterPro"/>
</dbReference>
<evidence type="ECO:0000259" key="8">
    <source>
        <dbReference type="Pfam" id="PF01643"/>
    </source>
</evidence>
<evidence type="ECO:0000259" key="9">
    <source>
        <dbReference type="Pfam" id="PF20791"/>
    </source>
</evidence>
<organism evidence="10 11">
    <name type="scientific">Clostridium disporicum</name>
    <dbReference type="NCBI Taxonomy" id="84024"/>
    <lineage>
        <taxon>Bacteria</taxon>
        <taxon>Bacillati</taxon>
        <taxon>Bacillota</taxon>
        <taxon>Clostridia</taxon>
        <taxon>Eubacteriales</taxon>
        <taxon>Clostridiaceae</taxon>
        <taxon>Clostridium</taxon>
    </lineage>
</organism>
<dbReference type="CDD" id="cd00586">
    <property type="entry name" value="4HBT"/>
    <property type="match status" value="1"/>
</dbReference>
<evidence type="ECO:0000256" key="2">
    <source>
        <dbReference type="ARBA" id="ARBA00022516"/>
    </source>
</evidence>
<feature type="domain" description="Acyl-ACP thioesterase N-terminal hotdog" evidence="8">
    <location>
        <begin position="2"/>
        <end position="130"/>
    </location>
</feature>
<dbReference type="PANTHER" id="PTHR31727">
    <property type="entry name" value="OLEOYL-ACYL CARRIER PROTEIN THIOESTERASE 1, CHLOROPLASTIC"/>
    <property type="match status" value="1"/>
</dbReference>
<reference evidence="10 11" key="1">
    <citation type="submission" date="2015-09" db="EMBL/GenBank/DDBJ databases">
        <authorList>
            <consortium name="Pathogen Informatics"/>
        </authorList>
    </citation>
    <scope>NUCLEOTIDE SEQUENCE [LARGE SCALE GENOMIC DNA]</scope>
    <source>
        <strain evidence="10 11">2789STDY5834856</strain>
    </source>
</reference>
<dbReference type="Pfam" id="PF01643">
    <property type="entry name" value="Acyl-ACP_TE"/>
    <property type="match status" value="1"/>
</dbReference>
<dbReference type="OrthoDB" id="9801517at2"/>
<evidence type="ECO:0000256" key="4">
    <source>
        <dbReference type="ARBA" id="ARBA00022832"/>
    </source>
</evidence>
<dbReference type="GO" id="GO:0000036">
    <property type="term" value="F:acyl carrier activity"/>
    <property type="evidence" value="ECO:0007669"/>
    <property type="project" value="TreeGrafter"/>
</dbReference>
<dbReference type="Pfam" id="PF20791">
    <property type="entry name" value="Acyl-ACP_TE_C"/>
    <property type="match status" value="1"/>
</dbReference>
<keyword evidence="3" id="KW-0378">Hydrolase</keyword>
<dbReference type="InterPro" id="IPR049427">
    <property type="entry name" value="Acyl-ACP_TE_C"/>
</dbReference>
<gene>
    <name evidence="10" type="ORF">ERS852471_02347</name>
</gene>
<dbReference type="RefSeq" id="WP_055266763.1">
    <property type="nucleotide sequence ID" value="NZ_CABIXQ010000016.1"/>
</dbReference>
<evidence type="ECO:0000313" key="10">
    <source>
        <dbReference type="EMBL" id="CUO80324.1"/>
    </source>
</evidence>
<dbReference type="EMBL" id="CYZX01000016">
    <property type="protein sequence ID" value="CUO80324.1"/>
    <property type="molecule type" value="Genomic_DNA"/>
</dbReference>
<keyword evidence="6" id="KW-0443">Lipid metabolism</keyword>
<evidence type="ECO:0000256" key="1">
    <source>
        <dbReference type="ARBA" id="ARBA00006500"/>
    </source>
</evidence>